<reference evidence="1 2" key="1">
    <citation type="submission" date="2015-06" db="EMBL/GenBank/DDBJ databases">
        <authorList>
            <person name="Wibberg Daniel"/>
        </authorList>
    </citation>
    <scope>NUCLEOTIDE SEQUENCE [LARGE SCALE GENOMIC DNA]</scope>
    <source>
        <strain evidence="1 2">T3/55T</strain>
    </source>
</reference>
<sequence>MERKKVITFSDRFFSNLREFGLDFNKTKQNIFSHIEEKEKDLSLDKRMLFYTPYINEGKKYMLVGYATKKEKSILIEATSIWDRGFNPEDIIVKETNIRIIK</sequence>
<proteinExistence type="predicted"/>
<dbReference type="EMBL" id="CVTD020000029">
    <property type="protein sequence ID" value="CRZ35792.1"/>
    <property type="molecule type" value="Genomic_DNA"/>
</dbReference>
<accession>A0A0H5SJV5</accession>
<dbReference type="Proteomes" id="UP000236497">
    <property type="component" value="Unassembled WGS sequence"/>
</dbReference>
<evidence type="ECO:0000313" key="1">
    <source>
        <dbReference type="EMBL" id="CRZ35792.1"/>
    </source>
</evidence>
<dbReference type="AlphaFoldDB" id="A0A0H5SJV5"/>
<keyword evidence="2" id="KW-1185">Reference proteome</keyword>
<dbReference type="RefSeq" id="WP_103203863.1">
    <property type="nucleotide sequence ID" value="NZ_CVTD020000029.1"/>
</dbReference>
<organism evidence="1 2">
    <name type="scientific">Herbinix hemicellulosilytica</name>
    <dbReference type="NCBI Taxonomy" id="1564487"/>
    <lineage>
        <taxon>Bacteria</taxon>
        <taxon>Bacillati</taxon>
        <taxon>Bacillota</taxon>
        <taxon>Clostridia</taxon>
        <taxon>Lachnospirales</taxon>
        <taxon>Lachnospiraceae</taxon>
        <taxon>Herbinix</taxon>
    </lineage>
</organism>
<evidence type="ECO:0000313" key="2">
    <source>
        <dbReference type="Proteomes" id="UP000236497"/>
    </source>
</evidence>
<name>A0A0H5SJV5_HERHM</name>
<dbReference type="OrthoDB" id="2082718at2"/>
<gene>
    <name evidence="1" type="ORF">HHT355_2611</name>
</gene>
<protein>
    <submittedName>
        <fullName evidence="1">Uncharacterized protein</fullName>
    </submittedName>
</protein>